<accession>A0A4V2PD69</accession>
<evidence type="ECO:0000313" key="1">
    <source>
        <dbReference type="EMBL" id="TCK03996.1"/>
    </source>
</evidence>
<name>A0A4V2PD69_9BACT</name>
<protein>
    <recommendedName>
        <fullName evidence="3">PilZ domain-containing protein</fullName>
    </recommendedName>
</protein>
<gene>
    <name evidence="1" type="ORF">CLV27_1313</name>
</gene>
<comment type="caution">
    <text evidence="1">The sequence shown here is derived from an EMBL/GenBank/DDBJ whole genome shotgun (WGS) entry which is preliminary data.</text>
</comment>
<keyword evidence="2" id="KW-1185">Reference proteome</keyword>
<dbReference type="Proteomes" id="UP000295777">
    <property type="component" value="Unassembled WGS sequence"/>
</dbReference>
<evidence type="ECO:0000313" key="2">
    <source>
        <dbReference type="Proteomes" id="UP000295777"/>
    </source>
</evidence>
<sequence>MERQKRYEGICYFRRFCNSRLLPHINIPLFFSFRVVKVDGSALYADRFSPPGIVELLLDKEAFLTKNVLDNGKVVLVKSLIEKKIDSSTVLLRLGEEVCENRRLFDRYVFCPEKLGAFELSSENAPLGKAYIVNVSLSGVEFVSPSADTCTILPGLILNASQGNKRLRVKVLRVKTEPGKVFIAGEILNTTFNLMDFIIDNYVKLVGEILLKNF</sequence>
<dbReference type="AlphaFoldDB" id="A0A4V2PD69"/>
<reference evidence="1 2" key="1">
    <citation type="submission" date="2019-03" db="EMBL/GenBank/DDBJ databases">
        <title>Genomic Encyclopedia of Archaeal and Bacterial Type Strains, Phase II (KMG-II): from individual species to whole genera.</title>
        <authorList>
            <person name="Goeker M."/>
        </authorList>
    </citation>
    <scope>NUCLEOTIDE SEQUENCE [LARGE SCALE GENOMIC DNA]</scope>
    <source>
        <strain evidence="1 2">DSM 24425</strain>
    </source>
</reference>
<proteinExistence type="predicted"/>
<dbReference type="OrthoDB" id="15320at2"/>
<dbReference type="RefSeq" id="WP_132527019.1">
    <property type="nucleotide sequence ID" value="NZ_SMFV01000004.1"/>
</dbReference>
<organism evidence="1 2">
    <name type="scientific">Phorcysia thermohydrogeniphila</name>
    <dbReference type="NCBI Taxonomy" id="936138"/>
    <lineage>
        <taxon>Bacteria</taxon>
        <taxon>Pseudomonadati</taxon>
        <taxon>Aquificota</taxon>
        <taxon>Aquificia</taxon>
        <taxon>Desulfurobacteriales</taxon>
        <taxon>Desulfurobacteriaceae</taxon>
        <taxon>Phorcysia</taxon>
    </lineage>
</organism>
<dbReference type="EMBL" id="SMFV01000004">
    <property type="protein sequence ID" value="TCK03996.1"/>
    <property type="molecule type" value="Genomic_DNA"/>
</dbReference>
<evidence type="ECO:0008006" key="3">
    <source>
        <dbReference type="Google" id="ProtNLM"/>
    </source>
</evidence>